<reference evidence="13" key="1">
    <citation type="journal article" date="2006" name="Science">
        <title>Phytophthora genome sequences uncover evolutionary origins and mechanisms of pathogenesis.</title>
        <authorList>
            <person name="Tyler B.M."/>
            <person name="Tripathy S."/>
            <person name="Zhang X."/>
            <person name="Dehal P."/>
            <person name="Jiang R.H."/>
            <person name="Aerts A."/>
            <person name="Arredondo F.D."/>
            <person name="Baxter L."/>
            <person name="Bensasson D."/>
            <person name="Beynon J.L."/>
            <person name="Chapman J."/>
            <person name="Damasceno C.M."/>
            <person name="Dorrance A.E."/>
            <person name="Dou D."/>
            <person name="Dickerman A.W."/>
            <person name="Dubchak I.L."/>
            <person name="Garbelotto M."/>
            <person name="Gijzen M."/>
            <person name="Gordon S.G."/>
            <person name="Govers F."/>
            <person name="Grunwald N.J."/>
            <person name="Huang W."/>
            <person name="Ivors K.L."/>
            <person name="Jones R.W."/>
            <person name="Kamoun S."/>
            <person name="Krampis K."/>
            <person name="Lamour K.H."/>
            <person name="Lee M.K."/>
            <person name="McDonald W.H."/>
            <person name="Medina M."/>
            <person name="Meijer H.J."/>
            <person name="Nordberg E.K."/>
            <person name="Maclean D.J."/>
            <person name="Ospina-Giraldo M.D."/>
            <person name="Morris P.F."/>
            <person name="Phuntumart V."/>
            <person name="Putnam N.H."/>
            <person name="Rash S."/>
            <person name="Rose J.K."/>
            <person name="Sakihama Y."/>
            <person name="Salamov A.A."/>
            <person name="Savidor A."/>
            <person name="Scheuring C.F."/>
            <person name="Smith B.M."/>
            <person name="Sobral B.W."/>
            <person name="Terry A."/>
            <person name="Torto-Alalibo T.A."/>
            <person name="Win J."/>
            <person name="Xu Z."/>
            <person name="Zhang H."/>
            <person name="Grigoriev I.V."/>
            <person name="Rokhsar D.S."/>
            <person name="Boore J.L."/>
        </authorList>
    </citation>
    <scope>NUCLEOTIDE SEQUENCE [LARGE SCALE GENOMIC DNA]</scope>
    <source>
        <strain evidence="13">Pr102</strain>
    </source>
</reference>
<dbReference type="eggNOG" id="KOG4519">
    <property type="taxonomic scope" value="Eukaryota"/>
</dbReference>
<dbReference type="EMBL" id="DS566013">
    <property type="status" value="NOT_ANNOTATED_CDS"/>
    <property type="molecule type" value="Genomic_DNA"/>
</dbReference>
<dbReference type="GO" id="GO:0010142">
    <property type="term" value="P:farnesyl diphosphate biosynthetic process, mevalonate pathway"/>
    <property type="evidence" value="ECO:0000318"/>
    <property type="project" value="GO_Central"/>
</dbReference>
<evidence type="ECO:0000256" key="6">
    <source>
        <dbReference type="ARBA" id="ARBA00022741"/>
    </source>
</evidence>
<evidence type="ECO:0000256" key="1">
    <source>
        <dbReference type="ARBA" id="ARBA00005017"/>
    </source>
</evidence>
<keyword evidence="10" id="KW-0443">Lipid metabolism</keyword>
<keyword evidence="6" id="KW-0547">Nucleotide-binding</keyword>
<dbReference type="PANTHER" id="PTHR31814:SF2">
    <property type="entry name" value="PHOSPHOMEVALONATE KINASE"/>
    <property type="match status" value="1"/>
</dbReference>
<proteinExistence type="inferred from homology"/>
<dbReference type="PIRSF" id="PIRSF017288">
    <property type="entry name" value="PMK_GHMP_euk"/>
    <property type="match status" value="1"/>
</dbReference>
<dbReference type="GO" id="GO:0004631">
    <property type="term" value="F:phosphomevalonate kinase activity"/>
    <property type="evidence" value="ECO:0000318"/>
    <property type="project" value="GO_Central"/>
</dbReference>
<comment type="pathway">
    <text evidence="1">Isoprenoid biosynthesis; isopentenyl diphosphate biosynthesis via mevalonate pathway; isopentenyl diphosphate from (R)-mevalonate: step 2/3.</text>
</comment>
<comment type="similarity">
    <text evidence="2">Belongs to the GHMP kinase family. Mevalonate kinase subfamily.</text>
</comment>
<dbReference type="GO" id="GO:0005777">
    <property type="term" value="C:peroxisome"/>
    <property type="evidence" value="ECO:0000318"/>
    <property type="project" value="GO_Central"/>
</dbReference>
<name>H3HBR3_PHYRM</name>
<evidence type="ECO:0000313" key="13">
    <source>
        <dbReference type="Proteomes" id="UP000005238"/>
    </source>
</evidence>
<accession>H3HBR3</accession>
<dbReference type="Proteomes" id="UP000005238">
    <property type="component" value="Unassembled WGS sequence"/>
</dbReference>
<dbReference type="OMA" id="LVIHRTM"/>
<keyword evidence="8" id="KW-0067">ATP-binding</keyword>
<reference evidence="12" key="2">
    <citation type="submission" date="2015-06" db="UniProtKB">
        <authorList>
            <consortium name="EnsemblProtists"/>
        </authorList>
    </citation>
    <scope>IDENTIFICATION</scope>
    <source>
        <strain evidence="12">Pr102</strain>
    </source>
</reference>
<dbReference type="STRING" id="164328.H3HBR3"/>
<dbReference type="SUPFAM" id="SSF54211">
    <property type="entry name" value="Ribosomal protein S5 domain 2-like"/>
    <property type="match status" value="1"/>
</dbReference>
<dbReference type="VEuPathDB" id="FungiDB:KRP22_5192"/>
<dbReference type="InterPro" id="IPR020568">
    <property type="entry name" value="Ribosomal_Su5_D2-typ_SF"/>
</dbReference>
<dbReference type="HOGENOM" id="CLU_022059_1_0_1"/>
<evidence type="ECO:0000256" key="3">
    <source>
        <dbReference type="ARBA" id="ARBA00012958"/>
    </source>
</evidence>
<keyword evidence="11" id="KW-0753">Steroid metabolism</keyword>
<protein>
    <recommendedName>
        <fullName evidence="3">phosphomevalonate kinase</fullName>
        <ecNumber evidence="3">2.7.4.2</ecNumber>
    </recommendedName>
</protein>
<dbReference type="EnsemblProtists" id="Phyra94425">
    <property type="protein sequence ID" value="Phyra94425"/>
    <property type="gene ID" value="Phyra94425"/>
</dbReference>
<dbReference type="VEuPathDB" id="FungiDB:KRP23_5812"/>
<sequence>MLRPTCVSAPGKVLLVGGYLVLDEQFSGLVLSSTARFYSQVGVKSFVDNDGGSAASGDWHRVFPLTVESKQFDQLIDGWIEEHGDGRFRFQLKEGSHRNSYIEETVLCAVNGIAGLDEFKNSNTFQQLVETKMAVHVALRGDNDFYSQVQRLTEAELPLRRANLRALESFLPPTMEERNGKLVALKTGMGSSAALVMSLVAALVAFFVPTIGSGFDVSAACFGSQRYTRFPATILDAFTTEDALKSDDIARCITNRALWDTPNRVKSVRLPSSFHLIMRDVSSGSATVSMVRQVLKWQKEQPEHARRVMDAIHHHNMEVERGFADLCELEDSCSSPIDWESLAEGREQWNVGDARVGTILSRINKAYSKFRGLMREMGTSAGVPIEPPEQTAILDETMKIPGVLVAGVPG</sequence>
<evidence type="ECO:0000313" key="12">
    <source>
        <dbReference type="EnsemblProtists" id="Phyra94425"/>
    </source>
</evidence>
<keyword evidence="13" id="KW-1185">Reference proteome</keyword>
<dbReference type="AlphaFoldDB" id="H3HBR3"/>
<evidence type="ECO:0000256" key="11">
    <source>
        <dbReference type="ARBA" id="ARBA00023221"/>
    </source>
</evidence>
<keyword evidence="5" id="KW-0808">Transferase</keyword>
<dbReference type="GO" id="GO:0005524">
    <property type="term" value="F:ATP binding"/>
    <property type="evidence" value="ECO:0007669"/>
    <property type="project" value="UniProtKB-KW"/>
</dbReference>
<organism evidence="12 13">
    <name type="scientific">Phytophthora ramorum</name>
    <name type="common">Sudden oak death agent</name>
    <dbReference type="NCBI Taxonomy" id="164328"/>
    <lineage>
        <taxon>Eukaryota</taxon>
        <taxon>Sar</taxon>
        <taxon>Stramenopiles</taxon>
        <taxon>Oomycota</taxon>
        <taxon>Peronosporomycetes</taxon>
        <taxon>Peronosporales</taxon>
        <taxon>Peronosporaceae</taxon>
        <taxon>Phytophthora</taxon>
    </lineage>
</organism>
<dbReference type="InParanoid" id="H3HBR3"/>
<dbReference type="GO" id="GO:0019287">
    <property type="term" value="P:isopentenyl diphosphate biosynthetic process, mevalonate pathway"/>
    <property type="evidence" value="ECO:0000318"/>
    <property type="project" value="GO_Central"/>
</dbReference>
<dbReference type="InterPro" id="IPR014721">
    <property type="entry name" value="Ribsml_uS5_D2-typ_fold_subgr"/>
</dbReference>
<dbReference type="PANTHER" id="PTHR31814">
    <property type="match status" value="1"/>
</dbReference>
<keyword evidence="9" id="KW-0752">Steroid biosynthesis</keyword>
<evidence type="ECO:0000256" key="10">
    <source>
        <dbReference type="ARBA" id="ARBA00023098"/>
    </source>
</evidence>
<dbReference type="InterPro" id="IPR035102">
    <property type="entry name" value="Phosphomevalonate_kinase"/>
</dbReference>
<evidence type="ECO:0000256" key="7">
    <source>
        <dbReference type="ARBA" id="ARBA00022777"/>
    </source>
</evidence>
<evidence type="ECO:0000256" key="5">
    <source>
        <dbReference type="ARBA" id="ARBA00022679"/>
    </source>
</evidence>
<keyword evidence="7" id="KW-0418">Kinase</keyword>
<dbReference type="EC" id="2.7.4.2" evidence="3"/>
<dbReference type="GO" id="GO:0006694">
    <property type="term" value="P:steroid biosynthetic process"/>
    <property type="evidence" value="ECO:0007669"/>
    <property type="project" value="UniProtKB-KW"/>
</dbReference>
<evidence type="ECO:0000256" key="9">
    <source>
        <dbReference type="ARBA" id="ARBA00022955"/>
    </source>
</evidence>
<evidence type="ECO:0000256" key="8">
    <source>
        <dbReference type="ARBA" id="ARBA00022840"/>
    </source>
</evidence>
<dbReference type="InterPro" id="IPR016005">
    <property type="entry name" value="Erg8"/>
</dbReference>
<evidence type="ECO:0000256" key="2">
    <source>
        <dbReference type="ARBA" id="ARBA00006495"/>
    </source>
</evidence>
<dbReference type="Gene3D" id="3.30.230.10">
    <property type="match status" value="1"/>
</dbReference>
<evidence type="ECO:0000256" key="4">
    <source>
        <dbReference type="ARBA" id="ARBA00022516"/>
    </source>
</evidence>
<keyword evidence="4" id="KW-0444">Lipid biosynthesis</keyword>